<feature type="signal peptide" evidence="7">
    <location>
        <begin position="1"/>
        <end position="20"/>
    </location>
</feature>
<dbReference type="Pfam" id="PF04616">
    <property type="entry name" value="Glyco_hydro_43"/>
    <property type="match status" value="1"/>
</dbReference>
<dbReference type="GO" id="GO:0004553">
    <property type="term" value="F:hydrolase activity, hydrolyzing O-glycosyl compounds"/>
    <property type="evidence" value="ECO:0007669"/>
    <property type="project" value="InterPro"/>
</dbReference>
<evidence type="ECO:0000256" key="5">
    <source>
        <dbReference type="ARBA" id="ARBA00023295"/>
    </source>
</evidence>
<keyword evidence="9" id="KW-1185">Reference proteome</keyword>
<dbReference type="AlphaFoldDB" id="D5EXY9"/>
<dbReference type="Gene3D" id="2.60.120.260">
    <property type="entry name" value="Galactose-binding domain-like"/>
    <property type="match status" value="1"/>
</dbReference>
<dbReference type="KEGG" id="pru:PRU_2702"/>
<accession>D5EXY9</accession>
<evidence type="ECO:0000256" key="6">
    <source>
        <dbReference type="PIRSR" id="PIRSR606710-2"/>
    </source>
</evidence>
<evidence type="ECO:0000256" key="7">
    <source>
        <dbReference type="SAM" id="SignalP"/>
    </source>
</evidence>
<gene>
    <name evidence="8" type="ordered locus">PRU_2702</name>
</gene>
<evidence type="ECO:0000313" key="8">
    <source>
        <dbReference type="EMBL" id="ADE82665.1"/>
    </source>
</evidence>
<dbReference type="InterPro" id="IPR023296">
    <property type="entry name" value="Glyco_hydro_beta-prop_sf"/>
</dbReference>
<sequence length="700" mass="78985">MPMKKICISLLMSVPLVSLAQNPVIRDQFSADPTARVFNNKVYLYPSHDIMPPAGQRQDWFCMEDYHVFSSENLTDWTDHGVIVTQNKVPWVRPNSYSMWAPDCVYRNGKYYFYFPSAPAEGKGFGFGIGVAVADNPEGPFIPEPEPIKGISGIDPCVLQASDGNAYIFWGAGRCAKLKPNMKELADDTPTEKVKFGEREFEMKGVNCLKGLPSRQAEGPFAFEYNGNYYLTYPYVRENTEVLGYAMSKNPMGPYEYKGLIMAEHANGCWTNHHSIINYKGQWYLFYHHNDFSPRDDKRRSVCIEKLYFNPDGTIQEVKPTMRGAGINEATEKIEIDRYSEASNDVTTSLIDTVNTFRSYQATLPVKGSWIKYNDVNFDCLTEGYLIVNAKAAGNTTLYVREKSSNGKIIAKIDMTVKPESPAGAPAMFRRDFSNQWLTLTAPLEYMPKGVTDLVITCEGDAGVSVDWIQFKNRPKYFSAVTTPSAKPDNEGFIRRWFLLEPIDKPNSGNTVFTDSYLREHFNTTYFKGQQTIVPKDGQKVKAEYKKVEVAPGFGRGFGQQAPAEPKVTTVKQTLTWHALDSENMNVKLFRFAEKWGQQVYGVLFWAVTIIDCDEDIENVRLAVGSNSASMWWLNGEEALLLSGDRRMVKDDAMSARLTLKKGRNILRGAVINGPGMSDFCVRFLDEKGNPVTNYTIKAQ</sequence>
<reference evidence="8 9" key="1">
    <citation type="journal article" date="2010" name="Microb. Ecol.">
        <title>Comparative genome analysis of Prevotella ruminicola and Prevotella bryantii: insights into their environmental niche.</title>
        <authorList>
            <consortium name="North American Consortium for Rumen Bacteria"/>
            <person name="Purushe J."/>
            <person name="Fouts D.E."/>
            <person name="Morrison M."/>
            <person name="White B.A."/>
            <person name="Mackie R.I."/>
            <person name="Coutinho P.M."/>
            <person name="Henrissat B."/>
            <person name="Nelson K.E."/>
        </authorList>
    </citation>
    <scope>NUCLEOTIDE SEQUENCE [LARGE SCALE GENOMIC DNA]</scope>
    <source>
        <strain evidence="9">ATCC 19189 / JCM 8958 / 23</strain>
    </source>
</reference>
<keyword evidence="3 8" id="KW-0378">Hydrolase</keyword>
<dbReference type="CDD" id="cd08990">
    <property type="entry name" value="GH43_AXH_like"/>
    <property type="match status" value="1"/>
</dbReference>
<dbReference type="PANTHER" id="PTHR43772">
    <property type="entry name" value="ENDO-1,4-BETA-XYLANASE"/>
    <property type="match status" value="1"/>
</dbReference>
<dbReference type="STRING" id="264731.PRU_2702"/>
<evidence type="ECO:0000256" key="3">
    <source>
        <dbReference type="ARBA" id="ARBA00022801"/>
    </source>
</evidence>
<feature type="site" description="Important for catalytic activity, responsible for pKa modulation of the active site Glu and correct orientation of both the proton donor and substrate" evidence="6">
    <location>
        <position position="155"/>
    </location>
</feature>
<feature type="chain" id="PRO_5003071451" evidence="7">
    <location>
        <begin position="21"/>
        <end position="700"/>
    </location>
</feature>
<evidence type="ECO:0000256" key="1">
    <source>
        <dbReference type="ARBA" id="ARBA00009865"/>
    </source>
</evidence>
<keyword evidence="4" id="KW-0119">Carbohydrate metabolism</keyword>
<dbReference type="InterPro" id="IPR006710">
    <property type="entry name" value="Glyco_hydro_43"/>
</dbReference>
<name>D5EXY9_XYLR2</name>
<keyword evidence="7" id="KW-0732">Signal</keyword>
<dbReference type="Gene3D" id="2.115.10.20">
    <property type="entry name" value="Glycosyl hydrolase domain, family 43"/>
    <property type="match status" value="1"/>
</dbReference>
<comment type="similarity">
    <text evidence="1">Belongs to the glycosyl hydrolase 43 family.</text>
</comment>
<evidence type="ECO:0000256" key="2">
    <source>
        <dbReference type="ARBA" id="ARBA00022651"/>
    </source>
</evidence>
<dbReference type="GO" id="GO:0045493">
    <property type="term" value="P:xylan catabolic process"/>
    <property type="evidence" value="ECO:0007669"/>
    <property type="project" value="UniProtKB-KW"/>
</dbReference>
<dbReference type="CAZy" id="CBM6">
    <property type="family name" value="Carbohydrate-Binding Module Family 6"/>
</dbReference>
<dbReference type="Proteomes" id="UP000000927">
    <property type="component" value="Chromosome"/>
</dbReference>
<keyword evidence="5" id="KW-0326">Glycosidase</keyword>
<keyword evidence="2" id="KW-0858">Xylan degradation</keyword>
<dbReference type="PANTHER" id="PTHR43772:SF2">
    <property type="entry name" value="PUTATIVE (AFU_ORTHOLOGUE AFUA_2G04480)-RELATED"/>
    <property type="match status" value="1"/>
</dbReference>
<keyword evidence="2" id="KW-0624">Polysaccharide degradation</keyword>
<protein>
    <submittedName>
        <fullName evidence="8">Glycosyl hydrolase, family 43</fullName>
    </submittedName>
</protein>
<dbReference type="HOGENOM" id="CLU_009397_11_4_10"/>
<organism evidence="8 9">
    <name type="scientific">Xylanibacter ruminicola (strain ATCC 19189 / DSM 19721 / CIP 105475 / JCM 8958 / 23)</name>
    <name type="common">Prevotella ruminicola</name>
    <dbReference type="NCBI Taxonomy" id="264731"/>
    <lineage>
        <taxon>Bacteria</taxon>
        <taxon>Pseudomonadati</taxon>
        <taxon>Bacteroidota</taxon>
        <taxon>Bacteroidia</taxon>
        <taxon>Bacteroidales</taxon>
        <taxon>Prevotellaceae</taxon>
        <taxon>Xylanibacter</taxon>
    </lineage>
</organism>
<dbReference type="CAZy" id="GH43">
    <property type="family name" value="Glycoside Hydrolase Family 43"/>
</dbReference>
<proteinExistence type="inferred from homology"/>
<dbReference type="InterPro" id="IPR052176">
    <property type="entry name" value="Glycosyl_Hydrlase_43_Enz"/>
</dbReference>
<dbReference type="EMBL" id="CP002006">
    <property type="protein sequence ID" value="ADE82665.1"/>
    <property type="molecule type" value="Genomic_DNA"/>
</dbReference>
<evidence type="ECO:0000256" key="4">
    <source>
        <dbReference type="ARBA" id="ARBA00023277"/>
    </source>
</evidence>
<evidence type="ECO:0000313" key="9">
    <source>
        <dbReference type="Proteomes" id="UP000000927"/>
    </source>
</evidence>
<dbReference type="eggNOG" id="COG3507">
    <property type="taxonomic scope" value="Bacteria"/>
</dbReference>
<dbReference type="SUPFAM" id="SSF75005">
    <property type="entry name" value="Arabinanase/levansucrase/invertase"/>
    <property type="match status" value="1"/>
</dbReference>